<organism evidence="14 15">
    <name type="scientific">Acinetobacter pseudolwoffii</name>
    <dbReference type="NCBI Taxonomy" id="2053287"/>
    <lineage>
        <taxon>Bacteria</taxon>
        <taxon>Pseudomonadati</taxon>
        <taxon>Pseudomonadota</taxon>
        <taxon>Gammaproteobacteria</taxon>
        <taxon>Moraxellales</taxon>
        <taxon>Moraxellaceae</taxon>
        <taxon>Acinetobacter</taxon>
    </lineage>
</organism>
<dbReference type="RefSeq" id="WP_100358141.1">
    <property type="nucleotide sequence ID" value="NZ_PGOZ01000026.1"/>
</dbReference>
<feature type="binding site" evidence="12">
    <location>
        <begin position="155"/>
        <end position="159"/>
    </location>
    <ligand>
        <name>D-ribulose 5-phosphate</name>
        <dbReference type="ChEBI" id="CHEBI:58121"/>
    </ligand>
</feature>
<feature type="binding site" evidence="12">
    <location>
        <position position="47"/>
    </location>
    <ligand>
        <name>D-ribulose 5-phosphate</name>
        <dbReference type="ChEBI" id="CHEBI:58121"/>
    </ligand>
</feature>
<evidence type="ECO:0000256" key="7">
    <source>
        <dbReference type="ARBA" id="ARBA00022723"/>
    </source>
</evidence>
<reference evidence="14 15" key="1">
    <citation type="submission" date="2017-11" db="EMBL/GenBank/DDBJ databases">
        <authorList>
            <person name="Han C.G."/>
        </authorList>
    </citation>
    <scope>NUCLEOTIDE SEQUENCE [LARGE SCALE GENOMIC DNA]</scope>
    <source>
        <strain evidence="14 15">ANC 5347</strain>
    </source>
</reference>
<keyword evidence="7 12" id="KW-0479">Metal-binding</keyword>
<dbReference type="HAMAP" id="MF_00180">
    <property type="entry name" value="RibB"/>
    <property type="match status" value="1"/>
</dbReference>
<dbReference type="GO" id="GO:0009231">
    <property type="term" value="P:riboflavin biosynthetic process"/>
    <property type="evidence" value="ECO:0007669"/>
    <property type="project" value="UniProtKB-UniRule"/>
</dbReference>
<dbReference type="PANTHER" id="PTHR21327:SF38">
    <property type="entry name" value="3,4-DIHYDROXY-2-BUTANONE 4-PHOSPHATE SYNTHASE"/>
    <property type="match status" value="1"/>
</dbReference>
<gene>
    <name evidence="12 14" type="primary">ribB</name>
    <name evidence="14" type="ORF">CU320_14130</name>
</gene>
<evidence type="ECO:0000256" key="2">
    <source>
        <dbReference type="ARBA" id="ARBA00004904"/>
    </source>
</evidence>
<evidence type="ECO:0000256" key="11">
    <source>
        <dbReference type="ARBA" id="ARBA00060730"/>
    </source>
</evidence>
<comment type="cofactor">
    <cofactor evidence="12 13">
        <name>Mg(2+)</name>
        <dbReference type="ChEBI" id="CHEBI:18420"/>
    </cofactor>
    <cofactor evidence="12 13">
        <name>Mn(2+)</name>
        <dbReference type="ChEBI" id="CHEBI:29035"/>
    </cofactor>
    <text evidence="12 13">Binds 2 divalent metal cations per subunit. Magnesium or manganese.</text>
</comment>
<dbReference type="UniPathway" id="UPA00275">
    <property type="reaction ID" value="UER00399"/>
</dbReference>
<evidence type="ECO:0000256" key="10">
    <source>
        <dbReference type="ARBA" id="ARBA00023239"/>
    </source>
</evidence>
<dbReference type="PANTHER" id="PTHR21327">
    <property type="entry name" value="GTP CYCLOHYDROLASE II-RELATED"/>
    <property type="match status" value="1"/>
</dbReference>
<evidence type="ECO:0000256" key="3">
    <source>
        <dbReference type="ARBA" id="ARBA00011738"/>
    </source>
</evidence>
<protein>
    <recommendedName>
        <fullName evidence="5 12">3,4-dihydroxy-2-butanone 4-phosphate synthase</fullName>
        <shortName evidence="12 13">DHBP synthase</shortName>
        <ecNumber evidence="4 12">4.1.99.12</ecNumber>
    </recommendedName>
</protein>
<dbReference type="GO" id="GO:0005829">
    <property type="term" value="C:cytosol"/>
    <property type="evidence" value="ECO:0007669"/>
    <property type="project" value="TreeGrafter"/>
</dbReference>
<keyword evidence="9 12" id="KW-0464">Manganese</keyword>
<dbReference type="AlphaFoldDB" id="A0A2H9UI50"/>
<dbReference type="SUPFAM" id="SSF55821">
    <property type="entry name" value="YrdC/RibB"/>
    <property type="match status" value="1"/>
</dbReference>
<dbReference type="Proteomes" id="UP000242351">
    <property type="component" value="Unassembled WGS sequence"/>
</dbReference>
<dbReference type="NCBIfam" id="TIGR00506">
    <property type="entry name" value="ribB"/>
    <property type="match status" value="1"/>
</dbReference>
<evidence type="ECO:0000313" key="15">
    <source>
        <dbReference type="Proteomes" id="UP000242351"/>
    </source>
</evidence>
<comment type="pathway">
    <text evidence="2 12 13">Cofactor biosynthesis; riboflavin biosynthesis; 2-hydroxy-3-oxobutyl phosphate from D-ribulose 5-phosphate: step 1/1.</text>
</comment>
<sequence>MSNLNQSEKIFLYLSDSEQRIDQALQDIRMGKPILVMDDFDRENEADLIIAAETLTVATMAQMIRDGSGIVCLTLTAELADQLELPPMVPNNSSHFRTAFTVSIEAAVGVTTGVSAQDRTTTIHTAISNGAVPSDLNRPGHVFPLRGQNGGVLSRRGHTEASIDLASLAGLKPVGVLCELTNPDGTMAVGDQIYTYARKHNLTIISIDELVKYRLKNIIK</sequence>
<evidence type="ECO:0000256" key="1">
    <source>
        <dbReference type="ARBA" id="ARBA00002284"/>
    </source>
</evidence>
<comment type="catalytic activity">
    <reaction evidence="12 13">
        <text>D-ribulose 5-phosphate = (2S)-2-hydroxy-3-oxobutyl phosphate + formate + H(+)</text>
        <dbReference type="Rhea" id="RHEA:18457"/>
        <dbReference type="ChEBI" id="CHEBI:15378"/>
        <dbReference type="ChEBI" id="CHEBI:15740"/>
        <dbReference type="ChEBI" id="CHEBI:58121"/>
        <dbReference type="ChEBI" id="CHEBI:58830"/>
        <dbReference type="EC" id="4.1.99.12"/>
    </reaction>
</comment>
<evidence type="ECO:0000313" key="14">
    <source>
        <dbReference type="EMBL" id="PJI31386.1"/>
    </source>
</evidence>
<evidence type="ECO:0000256" key="12">
    <source>
        <dbReference type="HAMAP-Rule" id="MF_00180"/>
    </source>
</evidence>
<dbReference type="GO" id="GO:0000287">
    <property type="term" value="F:magnesium ion binding"/>
    <property type="evidence" value="ECO:0007669"/>
    <property type="project" value="UniProtKB-UniRule"/>
</dbReference>
<keyword evidence="6 12" id="KW-0686">Riboflavin biosynthesis</keyword>
<dbReference type="Pfam" id="PF00926">
    <property type="entry name" value="DHBP_synthase"/>
    <property type="match status" value="1"/>
</dbReference>
<evidence type="ECO:0000256" key="6">
    <source>
        <dbReference type="ARBA" id="ARBA00022619"/>
    </source>
</evidence>
<feature type="binding site" evidence="12">
    <location>
        <position position="43"/>
    </location>
    <ligand>
        <name>Mg(2+)</name>
        <dbReference type="ChEBI" id="CHEBI:18420"/>
        <label>1</label>
    </ligand>
</feature>
<evidence type="ECO:0000256" key="9">
    <source>
        <dbReference type="ARBA" id="ARBA00023211"/>
    </source>
</evidence>
<dbReference type="Gene3D" id="3.90.870.10">
    <property type="entry name" value="DHBP synthase"/>
    <property type="match status" value="1"/>
</dbReference>
<evidence type="ECO:0000256" key="4">
    <source>
        <dbReference type="ARBA" id="ARBA00012153"/>
    </source>
</evidence>
<dbReference type="EC" id="4.1.99.12" evidence="4 12"/>
<feature type="site" description="Essential for catalytic activity" evidence="12">
    <location>
        <position position="179"/>
    </location>
</feature>
<comment type="similarity">
    <text evidence="11 12 13">Belongs to the DHBP synthase family.</text>
</comment>
<comment type="caution">
    <text evidence="14">The sequence shown here is derived from an EMBL/GenBank/DDBJ whole genome shotgun (WGS) entry which is preliminary data.</text>
</comment>
<evidence type="ECO:0000256" key="13">
    <source>
        <dbReference type="RuleBase" id="RU003843"/>
    </source>
</evidence>
<evidence type="ECO:0000256" key="5">
    <source>
        <dbReference type="ARBA" id="ARBA00018836"/>
    </source>
</evidence>
<dbReference type="GO" id="GO:0008686">
    <property type="term" value="F:3,4-dihydroxy-2-butanone-4-phosphate synthase activity"/>
    <property type="evidence" value="ECO:0007669"/>
    <property type="project" value="UniProtKB-UniRule"/>
</dbReference>
<evidence type="ECO:0000256" key="8">
    <source>
        <dbReference type="ARBA" id="ARBA00022842"/>
    </source>
</evidence>
<dbReference type="GO" id="GO:0030145">
    <property type="term" value="F:manganese ion binding"/>
    <property type="evidence" value="ECO:0007669"/>
    <property type="project" value="UniProtKB-UniRule"/>
</dbReference>
<comment type="subunit">
    <text evidence="3 12 13">Homodimer.</text>
</comment>
<feature type="binding site" evidence="12">
    <location>
        <position position="158"/>
    </location>
    <ligand>
        <name>Mg(2+)</name>
        <dbReference type="ChEBI" id="CHEBI:18420"/>
        <label>2</label>
    </ligand>
</feature>
<keyword evidence="10 12" id="KW-0456">Lyase</keyword>
<dbReference type="InterPro" id="IPR017945">
    <property type="entry name" value="DHBP_synth_RibB-like_a/b_dom"/>
</dbReference>
<proteinExistence type="inferred from homology"/>
<comment type="function">
    <text evidence="1 12 13">Catalyzes the conversion of D-ribulose 5-phosphate to formate and 3,4-dihydroxy-2-butanone 4-phosphate.</text>
</comment>
<dbReference type="FunFam" id="3.90.870.10:FF:000002">
    <property type="entry name" value="3,4-dihydroxy-2-butanone 4-phosphate synthase"/>
    <property type="match status" value="1"/>
</dbReference>
<reference evidence="14 15" key="2">
    <citation type="submission" date="2017-12" db="EMBL/GenBank/DDBJ databases">
        <title>Revising the taxonomy of the Acinetobacter lwoffii group: the description of Acinetobacter pseudolwoffii sp. nov. and emended description of Acinetobacter lwoffii.</title>
        <authorList>
            <person name="Nemec A."/>
        </authorList>
    </citation>
    <scope>NUCLEOTIDE SEQUENCE [LARGE SCALE GENOMIC DNA]</scope>
    <source>
        <strain evidence="14 15">ANC 5347</strain>
    </source>
</reference>
<keyword evidence="8 12" id="KW-0460">Magnesium</keyword>
<accession>A0A2H9UI50</accession>
<dbReference type="EMBL" id="PGOZ01000026">
    <property type="protein sequence ID" value="PJI31386.1"/>
    <property type="molecule type" value="Genomic_DNA"/>
</dbReference>
<feature type="binding site" evidence="12">
    <location>
        <begin position="42"/>
        <end position="43"/>
    </location>
    <ligand>
        <name>D-ribulose 5-phosphate</name>
        <dbReference type="ChEBI" id="CHEBI:58121"/>
    </ligand>
</feature>
<feature type="binding site" evidence="12">
    <location>
        <position position="43"/>
    </location>
    <ligand>
        <name>Mg(2+)</name>
        <dbReference type="ChEBI" id="CHEBI:18420"/>
        <label>2</label>
    </ligand>
</feature>
<name>A0A2H9UI50_9GAMM</name>
<feature type="site" description="Essential for catalytic activity" evidence="12">
    <location>
        <position position="141"/>
    </location>
</feature>
<dbReference type="InterPro" id="IPR000422">
    <property type="entry name" value="DHBP_synthase_RibB"/>
</dbReference>